<name>A0ABV3DHV4_9ACTN</name>
<reference evidence="1 2" key="1">
    <citation type="submission" date="2024-06" db="EMBL/GenBank/DDBJ databases">
        <title>The Natural Products Discovery Center: Release of the First 8490 Sequenced Strains for Exploring Actinobacteria Biosynthetic Diversity.</title>
        <authorList>
            <person name="Kalkreuter E."/>
            <person name="Kautsar S.A."/>
            <person name="Yang D."/>
            <person name="Bader C.D."/>
            <person name="Teijaro C.N."/>
            <person name="Fluegel L."/>
            <person name="Davis C.M."/>
            <person name="Simpson J.R."/>
            <person name="Lauterbach L."/>
            <person name="Steele A.D."/>
            <person name="Gui C."/>
            <person name="Meng S."/>
            <person name="Li G."/>
            <person name="Viehrig K."/>
            <person name="Ye F."/>
            <person name="Su P."/>
            <person name="Kiefer A.F."/>
            <person name="Nichols A."/>
            <person name="Cepeda A.J."/>
            <person name="Yan W."/>
            <person name="Fan B."/>
            <person name="Jiang Y."/>
            <person name="Adhikari A."/>
            <person name="Zheng C.-J."/>
            <person name="Schuster L."/>
            <person name="Cowan T.M."/>
            <person name="Smanski M.J."/>
            <person name="Chevrette M.G."/>
            <person name="De Carvalho L.P.S."/>
            <person name="Shen B."/>
        </authorList>
    </citation>
    <scope>NUCLEOTIDE SEQUENCE [LARGE SCALE GENOMIC DNA]</scope>
    <source>
        <strain evidence="1 2">NPDC048946</strain>
    </source>
</reference>
<accession>A0ABV3DHV4</accession>
<protein>
    <submittedName>
        <fullName evidence="1">Uncharacterized protein</fullName>
    </submittedName>
</protein>
<sequence length="93" mass="9894">MQVGNVPFGRIALGNAAALRGAFDRGASAHKATVGVMLRTMESLLLFQGGQRTARRNAWDSVCADRSRARARAEASDILERLSAAEKPVRVGG</sequence>
<proteinExistence type="predicted"/>
<dbReference type="EMBL" id="JBEZFP010000039">
    <property type="protein sequence ID" value="MEU8135261.1"/>
    <property type="molecule type" value="Genomic_DNA"/>
</dbReference>
<gene>
    <name evidence="1" type="ORF">AB0C36_17285</name>
</gene>
<evidence type="ECO:0000313" key="1">
    <source>
        <dbReference type="EMBL" id="MEU8135261.1"/>
    </source>
</evidence>
<evidence type="ECO:0000313" key="2">
    <source>
        <dbReference type="Proteomes" id="UP001551482"/>
    </source>
</evidence>
<comment type="caution">
    <text evidence="1">The sequence shown here is derived from an EMBL/GenBank/DDBJ whole genome shotgun (WGS) entry which is preliminary data.</text>
</comment>
<dbReference type="Proteomes" id="UP001551482">
    <property type="component" value="Unassembled WGS sequence"/>
</dbReference>
<organism evidence="1 2">
    <name type="scientific">Streptodolium elevatio</name>
    <dbReference type="NCBI Taxonomy" id="3157996"/>
    <lineage>
        <taxon>Bacteria</taxon>
        <taxon>Bacillati</taxon>
        <taxon>Actinomycetota</taxon>
        <taxon>Actinomycetes</taxon>
        <taxon>Kitasatosporales</taxon>
        <taxon>Streptomycetaceae</taxon>
        <taxon>Streptodolium</taxon>
    </lineage>
</organism>
<keyword evidence="2" id="KW-1185">Reference proteome</keyword>
<dbReference type="RefSeq" id="WP_358354861.1">
    <property type="nucleotide sequence ID" value="NZ_JBEZFP010000039.1"/>
</dbReference>